<evidence type="ECO:0000313" key="5">
    <source>
        <dbReference type="EMBL" id="MPY58696.1"/>
    </source>
</evidence>
<evidence type="ECO:0000256" key="3">
    <source>
        <dbReference type="SAM" id="MobiDB-lite"/>
    </source>
</evidence>
<reference evidence="5 6" key="1">
    <citation type="submission" date="2019-07" db="EMBL/GenBank/DDBJ databases">
        <title>New species of Amycolatopsis and Streptomyces.</title>
        <authorList>
            <person name="Duangmal K."/>
            <person name="Teo W.F.A."/>
            <person name="Lipun K."/>
        </authorList>
    </citation>
    <scope>NUCLEOTIDE SEQUENCE [LARGE SCALE GENOMIC DNA]</scope>
    <source>
        <strain evidence="5 6">NBRC 106415</strain>
    </source>
</reference>
<dbReference type="Pfam" id="PF13439">
    <property type="entry name" value="Glyco_transf_4"/>
    <property type="match status" value="1"/>
</dbReference>
<dbReference type="AlphaFoldDB" id="A0A5N8XHZ2"/>
<feature type="domain" description="Glycosyltransferase subfamily 4-like N-terminal" evidence="4">
    <location>
        <begin position="53"/>
        <end position="207"/>
    </location>
</feature>
<sequence length="413" mass="43908">MRRALPPRRGRRRARGALPGGIGGTPVRPVEPRDQAQGVRIVAVVAPYYPPKVGGVENYAARIARAVADAPGLRPVVITTRLSGRRTSVSVEDGVHIIRLGAWLRLSNTPLSPLWPLQLRYWLRRTGAQVVNAHAPVPGLADLAVAVSGSRPAVLTYHAGSMHKGEPGSGLADRLIDVYERRVLPRVFRRARVLVAVSPVSLAAAHPHAVEITPGVDIERFTPGEPASRRPRTVLYVGRMDRSSAWKGVDALLRAFAELADDVADARLLLVGGGDAVPDHLRLAAELGIADRVEATGELTGEALPDVMRTAAVAVLPSRTEAESFGMVLVEAMACGTPVVGSAVGGIPHVVLDGETGLLVPPGDPGALAAACRKLLAEGELADRLGAAGRRQAERRFAWNGLMERYVDLFRAL</sequence>
<dbReference type="InterPro" id="IPR050194">
    <property type="entry name" value="Glycosyltransferase_grp1"/>
</dbReference>
<feature type="region of interest" description="Disordered" evidence="3">
    <location>
        <begin position="1"/>
        <end position="30"/>
    </location>
</feature>
<dbReference type="GO" id="GO:1901137">
    <property type="term" value="P:carbohydrate derivative biosynthetic process"/>
    <property type="evidence" value="ECO:0007669"/>
    <property type="project" value="UniProtKB-ARBA"/>
</dbReference>
<dbReference type="PANTHER" id="PTHR45947">
    <property type="entry name" value="SULFOQUINOVOSYL TRANSFERASE SQD2"/>
    <property type="match status" value="1"/>
</dbReference>
<evidence type="ECO:0000259" key="4">
    <source>
        <dbReference type="Pfam" id="PF13439"/>
    </source>
</evidence>
<protein>
    <submittedName>
        <fullName evidence="5">Glycosyltransferase family 4 protein</fullName>
    </submittedName>
</protein>
<organism evidence="5 6">
    <name type="scientific">Streptomyces spongiae</name>
    <dbReference type="NCBI Taxonomy" id="565072"/>
    <lineage>
        <taxon>Bacteria</taxon>
        <taxon>Bacillati</taxon>
        <taxon>Actinomycetota</taxon>
        <taxon>Actinomycetes</taxon>
        <taxon>Kitasatosporales</taxon>
        <taxon>Streptomycetaceae</taxon>
        <taxon>Streptomyces</taxon>
    </lineage>
</organism>
<dbReference type="PANTHER" id="PTHR45947:SF3">
    <property type="entry name" value="SULFOQUINOVOSYL TRANSFERASE SQD2"/>
    <property type="match status" value="1"/>
</dbReference>
<dbReference type="GO" id="GO:0016757">
    <property type="term" value="F:glycosyltransferase activity"/>
    <property type="evidence" value="ECO:0007669"/>
    <property type="project" value="UniProtKB-KW"/>
</dbReference>
<dbReference type="EMBL" id="VJZC01000097">
    <property type="protein sequence ID" value="MPY58696.1"/>
    <property type="molecule type" value="Genomic_DNA"/>
</dbReference>
<dbReference type="CDD" id="cd03801">
    <property type="entry name" value="GT4_PimA-like"/>
    <property type="match status" value="1"/>
</dbReference>
<evidence type="ECO:0000256" key="2">
    <source>
        <dbReference type="ARBA" id="ARBA00022679"/>
    </source>
</evidence>
<evidence type="ECO:0000256" key="1">
    <source>
        <dbReference type="ARBA" id="ARBA00022676"/>
    </source>
</evidence>
<gene>
    <name evidence="5" type="ORF">FNH08_16460</name>
</gene>
<dbReference type="SUPFAM" id="SSF53756">
    <property type="entry name" value="UDP-Glycosyltransferase/glycogen phosphorylase"/>
    <property type="match status" value="1"/>
</dbReference>
<keyword evidence="6" id="KW-1185">Reference proteome</keyword>
<comment type="caution">
    <text evidence="5">The sequence shown here is derived from an EMBL/GenBank/DDBJ whole genome shotgun (WGS) entry which is preliminary data.</text>
</comment>
<dbReference type="InterPro" id="IPR028098">
    <property type="entry name" value="Glyco_trans_4-like_N"/>
</dbReference>
<proteinExistence type="predicted"/>
<evidence type="ECO:0000313" key="6">
    <source>
        <dbReference type="Proteomes" id="UP000400924"/>
    </source>
</evidence>
<accession>A0A5N8XHZ2</accession>
<feature type="compositionally biased region" description="Basic residues" evidence="3">
    <location>
        <begin position="1"/>
        <end position="15"/>
    </location>
</feature>
<dbReference type="Proteomes" id="UP000400924">
    <property type="component" value="Unassembled WGS sequence"/>
</dbReference>
<keyword evidence="2 5" id="KW-0808">Transferase</keyword>
<dbReference type="Pfam" id="PF13692">
    <property type="entry name" value="Glyco_trans_1_4"/>
    <property type="match status" value="1"/>
</dbReference>
<name>A0A5N8XHZ2_9ACTN</name>
<keyword evidence="1" id="KW-0328">Glycosyltransferase</keyword>
<dbReference type="Gene3D" id="3.40.50.2000">
    <property type="entry name" value="Glycogen Phosphorylase B"/>
    <property type="match status" value="2"/>
</dbReference>